<dbReference type="Proteomes" id="UP000824089">
    <property type="component" value="Unassembled WGS sequence"/>
</dbReference>
<dbReference type="InterPro" id="IPR013022">
    <property type="entry name" value="Xyl_isomerase-like_TIM-brl"/>
</dbReference>
<reference evidence="2" key="1">
    <citation type="submission" date="2020-10" db="EMBL/GenBank/DDBJ databases">
        <authorList>
            <person name="Gilroy R."/>
        </authorList>
    </citation>
    <scope>NUCLEOTIDE SEQUENCE</scope>
    <source>
        <strain evidence="2">CHK195-4489</strain>
    </source>
</reference>
<dbReference type="InterPro" id="IPR050312">
    <property type="entry name" value="IolE/XylAMocC-like"/>
</dbReference>
<accession>A0A9D1IA37</accession>
<reference evidence="2" key="2">
    <citation type="journal article" date="2021" name="PeerJ">
        <title>Extensive microbial diversity within the chicken gut microbiome revealed by metagenomics and culture.</title>
        <authorList>
            <person name="Gilroy R."/>
            <person name="Ravi A."/>
            <person name="Getino M."/>
            <person name="Pursley I."/>
            <person name="Horton D.L."/>
            <person name="Alikhan N.F."/>
            <person name="Baker D."/>
            <person name="Gharbi K."/>
            <person name="Hall N."/>
            <person name="Watson M."/>
            <person name="Adriaenssens E.M."/>
            <person name="Foster-Nyarko E."/>
            <person name="Jarju S."/>
            <person name="Secka A."/>
            <person name="Antonio M."/>
            <person name="Oren A."/>
            <person name="Chaudhuri R.R."/>
            <person name="La Ragione R."/>
            <person name="Hildebrand F."/>
            <person name="Pallen M.J."/>
        </authorList>
    </citation>
    <scope>NUCLEOTIDE SEQUENCE</scope>
    <source>
        <strain evidence="2">CHK195-4489</strain>
    </source>
</reference>
<dbReference type="Gene3D" id="3.20.20.150">
    <property type="entry name" value="Divalent-metal-dependent TIM barrel enzymes"/>
    <property type="match status" value="1"/>
</dbReference>
<evidence type="ECO:0000259" key="1">
    <source>
        <dbReference type="Pfam" id="PF01261"/>
    </source>
</evidence>
<evidence type="ECO:0000313" key="2">
    <source>
        <dbReference type="EMBL" id="HIU30477.1"/>
    </source>
</evidence>
<dbReference type="PANTHER" id="PTHR12110">
    <property type="entry name" value="HYDROXYPYRUVATE ISOMERASE"/>
    <property type="match status" value="1"/>
</dbReference>
<dbReference type="EMBL" id="DVMM01000207">
    <property type="protein sequence ID" value="HIU30477.1"/>
    <property type="molecule type" value="Genomic_DNA"/>
</dbReference>
<dbReference type="PANTHER" id="PTHR12110:SF53">
    <property type="entry name" value="BLR5974 PROTEIN"/>
    <property type="match status" value="1"/>
</dbReference>
<protein>
    <submittedName>
        <fullName evidence="2">TIM barrel protein</fullName>
    </submittedName>
</protein>
<dbReference type="SUPFAM" id="SSF51658">
    <property type="entry name" value="Xylose isomerase-like"/>
    <property type="match status" value="1"/>
</dbReference>
<evidence type="ECO:0000313" key="3">
    <source>
        <dbReference type="Proteomes" id="UP000824089"/>
    </source>
</evidence>
<organism evidence="2 3">
    <name type="scientific">Candidatus Egerieisoma faecipullorum</name>
    <dbReference type="NCBI Taxonomy" id="2840963"/>
    <lineage>
        <taxon>Bacteria</taxon>
        <taxon>Bacillati</taxon>
        <taxon>Bacillota</taxon>
        <taxon>Clostridia</taxon>
        <taxon>Eubacteriales</taxon>
        <taxon>Clostridiaceae</taxon>
        <taxon>Clostridiaceae incertae sedis</taxon>
        <taxon>Candidatus Egerieisoma</taxon>
    </lineage>
</organism>
<dbReference type="InterPro" id="IPR036237">
    <property type="entry name" value="Xyl_isomerase-like_sf"/>
</dbReference>
<feature type="domain" description="Xylose isomerase-like TIM barrel" evidence="1">
    <location>
        <begin position="29"/>
        <end position="267"/>
    </location>
</feature>
<name>A0A9D1IA37_9CLOT</name>
<comment type="caution">
    <text evidence="2">The sequence shown here is derived from an EMBL/GenBank/DDBJ whole genome shotgun (WGS) entry which is preliminary data.</text>
</comment>
<gene>
    <name evidence="2" type="ORF">IAD50_09320</name>
</gene>
<sequence>MQSRKDGGRSMRKGISIWAFPNQEPRDCFRMAKRFGYEGIELSFDESGPISPRSTETELMEIRKAAESHGLCLYSLASGLYWSTSLTAEDPAERERAEQLVRNQLDAAAFLGCDTILILPGMVSGLGAAEPVVPYDIVYERAQAALVRLAEYAEKKRVTIGIENVWNKFLLSPMEMRDFIDRVNSRWVAAYFDVGNVVRDGYPEQWIRILGHRIAKVHFKDYKRAIGTINGFVELLAGDVDFAAVIRALREIGYDGWITAEVFPSNSDFEAFLRKTSEVMDDILQK</sequence>
<dbReference type="Pfam" id="PF01261">
    <property type="entry name" value="AP_endonuc_2"/>
    <property type="match status" value="1"/>
</dbReference>
<dbReference type="AlphaFoldDB" id="A0A9D1IA37"/>
<proteinExistence type="predicted"/>